<feature type="domain" description="Ku" evidence="4">
    <location>
        <begin position="57"/>
        <end position="185"/>
    </location>
</feature>
<dbReference type="HAMAP" id="MF_01875">
    <property type="entry name" value="Prokaryotic_Ku"/>
    <property type="match status" value="1"/>
</dbReference>
<gene>
    <name evidence="2" type="primary">ku</name>
    <name evidence="5" type="ORF">IM725_18350</name>
</gene>
<dbReference type="EMBL" id="JADDOJ010000107">
    <property type="protein sequence ID" value="MBE7942533.1"/>
    <property type="molecule type" value="Genomic_DNA"/>
</dbReference>
<reference evidence="5 6" key="1">
    <citation type="submission" date="2020-10" db="EMBL/GenBank/DDBJ databases">
        <title>Draft genome of Ramlibacter aquaticus LMG 30558.</title>
        <authorList>
            <person name="Props R."/>
        </authorList>
    </citation>
    <scope>NUCLEOTIDE SEQUENCE [LARGE SCALE GENOMIC DNA]</scope>
    <source>
        <strain evidence="5 6">LMG 30558</strain>
    </source>
</reference>
<evidence type="ECO:0000313" key="5">
    <source>
        <dbReference type="EMBL" id="MBE7942533.1"/>
    </source>
</evidence>
<dbReference type="InterPro" id="IPR006164">
    <property type="entry name" value="DNA_bd_Ku70/Ku80"/>
</dbReference>
<feature type="compositionally biased region" description="Low complexity" evidence="3">
    <location>
        <begin position="269"/>
        <end position="291"/>
    </location>
</feature>
<dbReference type="CDD" id="cd00789">
    <property type="entry name" value="KU_like"/>
    <property type="match status" value="1"/>
</dbReference>
<proteinExistence type="inferred from homology"/>
<dbReference type="InterPro" id="IPR016194">
    <property type="entry name" value="SPOC-like_C_dom_sf"/>
</dbReference>
<dbReference type="RefSeq" id="WP_193782084.1">
    <property type="nucleotide sequence ID" value="NZ_JADDOJ010000107.1"/>
</dbReference>
<accession>A0ABR9SJI5</accession>
<sequence>MAPSSTRTLWKGAISFGLVHIPVTLHSATAESRMKFNLLDKRTMSPVGNQQVNKTSGEAMARDEVVKGFEYEKDQYVVLSPDEIKAALPRSTQTIEIEAFVEMAGIPTPYFNKPYYVAPASKGDKPYLLLLETLRRTGKVGIARVVISTRQHLAALVPAEHGLVLELLRWSEEVRDTAGLPLPDAAKTEVSDRELRMAEQLVGELAGDWQPDSFHDEFREKLQQLVDEKVRAGQGAHVTQPLEGEEMPASADIIDLTELLRRSLRKPGTPAAAPAPATAPAPAAASPNAAKAPRRAKAANDEAQQAPAAPRRAAAAKRAPRATATATVKPKPRKKAA</sequence>
<evidence type="ECO:0000256" key="3">
    <source>
        <dbReference type="SAM" id="MobiDB-lite"/>
    </source>
</evidence>
<evidence type="ECO:0000256" key="2">
    <source>
        <dbReference type="HAMAP-Rule" id="MF_01875"/>
    </source>
</evidence>
<dbReference type="Gene3D" id="2.40.290.10">
    <property type="match status" value="1"/>
</dbReference>
<comment type="function">
    <text evidence="2">With LigD forms a non-homologous end joining (NHEJ) DNA repair enzyme, which repairs dsDNA breaks with reduced fidelity. Binds linear dsDNA with 5'- and 3'- overhangs but not closed circular dsDNA nor ssDNA. Recruits and stimulates the ligase activity of LigD.</text>
</comment>
<dbReference type="Pfam" id="PF02735">
    <property type="entry name" value="Ku"/>
    <property type="match status" value="1"/>
</dbReference>
<comment type="subunit">
    <text evidence="2">Homodimer. Interacts with LigD.</text>
</comment>
<comment type="caution">
    <text evidence="5">The sequence shown here is derived from an EMBL/GenBank/DDBJ whole genome shotgun (WGS) entry which is preliminary data.</text>
</comment>
<keyword evidence="1 2" id="KW-0238">DNA-binding</keyword>
<dbReference type="PANTHER" id="PTHR41251:SF1">
    <property type="entry name" value="NON-HOMOLOGOUS END JOINING PROTEIN KU"/>
    <property type="match status" value="1"/>
</dbReference>
<feature type="region of interest" description="Disordered" evidence="3">
    <location>
        <begin position="266"/>
        <end position="337"/>
    </location>
</feature>
<dbReference type="SUPFAM" id="SSF100939">
    <property type="entry name" value="SPOC domain-like"/>
    <property type="match status" value="1"/>
</dbReference>
<keyword evidence="2" id="KW-0234">DNA repair</keyword>
<keyword evidence="2" id="KW-0233">DNA recombination</keyword>
<dbReference type="PANTHER" id="PTHR41251">
    <property type="entry name" value="NON-HOMOLOGOUS END JOINING PROTEIN KU"/>
    <property type="match status" value="1"/>
</dbReference>
<dbReference type="NCBIfam" id="TIGR02772">
    <property type="entry name" value="Ku_bact"/>
    <property type="match status" value="1"/>
</dbReference>
<dbReference type="Proteomes" id="UP000715965">
    <property type="component" value="Unassembled WGS sequence"/>
</dbReference>
<dbReference type="InterPro" id="IPR009187">
    <property type="entry name" value="Prok_Ku"/>
</dbReference>
<feature type="compositionally biased region" description="Low complexity" evidence="3">
    <location>
        <begin position="301"/>
        <end position="313"/>
    </location>
</feature>
<protein>
    <recommendedName>
        <fullName evidence="2">Non-homologous end joining protein Ku</fullName>
    </recommendedName>
</protein>
<keyword evidence="6" id="KW-1185">Reference proteome</keyword>
<comment type="similarity">
    <text evidence="2">Belongs to the prokaryotic Ku family.</text>
</comment>
<evidence type="ECO:0000256" key="1">
    <source>
        <dbReference type="ARBA" id="ARBA00023125"/>
    </source>
</evidence>
<dbReference type="SMART" id="SM00559">
    <property type="entry name" value="Ku78"/>
    <property type="match status" value="1"/>
</dbReference>
<keyword evidence="2" id="KW-0227">DNA damage</keyword>
<evidence type="ECO:0000313" key="6">
    <source>
        <dbReference type="Proteomes" id="UP000715965"/>
    </source>
</evidence>
<evidence type="ECO:0000259" key="4">
    <source>
        <dbReference type="SMART" id="SM00559"/>
    </source>
</evidence>
<organism evidence="5 6">
    <name type="scientific">Ramlibacter aquaticus</name>
    <dbReference type="NCBI Taxonomy" id="2780094"/>
    <lineage>
        <taxon>Bacteria</taxon>
        <taxon>Pseudomonadati</taxon>
        <taxon>Pseudomonadota</taxon>
        <taxon>Betaproteobacteria</taxon>
        <taxon>Burkholderiales</taxon>
        <taxon>Comamonadaceae</taxon>
        <taxon>Ramlibacter</taxon>
    </lineage>
</organism>
<name>A0ABR9SJI5_9BURK</name>
<dbReference type="PIRSF" id="PIRSF006493">
    <property type="entry name" value="Prok_Ku"/>
    <property type="match status" value="1"/>
</dbReference>